<evidence type="ECO:0000313" key="7">
    <source>
        <dbReference type="EMBL" id="PKU71633.1"/>
    </source>
</evidence>
<protein>
    <submittedName>
        <fullName evidence="7">Methyl-CpG-binding domain-containing protein 9</fullName>
    </submittedName>
</protein>
<evidence type="ECO:0000313" key="8">
    <source>
        <dbReference type="Proteomes" id="UP000233837"/>
    </source>
</evidence>
<accession>A0A2I0W7J6</accession>
<sequence>MPGGRKSCNGVVNSGELGADALITYSRKKRTRAVDDESMKESLDSTYEHDVFSRVGSHWRNTLECMLHLPGVGEGGGIKSSILDALESCPPSFTKKTKMKDRYTGNCEIEDPPEIKDVLPASAADVSNIKLEGQPDMNKSTEKCQKVLREIFCSENFASLCDLVCESFQNKTVRKLLDFSLINSNLKNGVYEQLPVSFHEDIQQLWCKFQKIGQDILLLSNSLSKQSRIYYGKQVGEKLELEASEEKFEAKCFCLTSYFSMIPLCNVLLNVFIALIFFSQENIEGVAELKNSMNSYVNGQFPLSESGRSNKLDQSEASCLCKTYACKQCGIETVGEHRLICDGCEAIYHFSCVEPFSQAVPSRTWYCSSCHKDESKSPAAVRDNQLKGLHKNWAISDRPEGSMAEKNIINNFKECHCLNKPCQSEASCRHKVHTCKHCSTEAIGEHSLICDGCEEIYHFSCVEPFGEEIPTRNWYCASCRADRNEAPEPVIEIEQDGLHQNCSVCDRLEFSEVEKDITNDTRESSVSSMESDGPPEPSRTALSHLCKLCGTCEDEDRRFLTCGNNYCPYKYYHIRCLRNSQIASQHQQNRRCWYCPSCLCRGCHLDQDDSEIVLCDGCDDAYHTYCMKPPRTSVPKGQWYCVQCNLARAKEGIRRHEQWILQQHCKKDTFQTVENNRPLDILLNAVEKVSSEN</sequence>
<keyword evidence="2 4" id="KW-0863">Zinc-finger</keyword>
<feature type="region of interest" description="Disordered" evidence="5">
    <location>
        <begin position="519"/>
        <end position="539"/>
    </location>
</feature>
<evidence type="ECO:0000256" key="3">
    <source>
        <dbReference type="ARBA" id="ARBA00022833"/>
    </source>
</evidence>
<feature type="domain" description="PHD-type" evidence="6">
    <location>
        <begin position="432"/>
        <end position="482"/>
    </location>
</feature>
<proteinExistence type="predicted"/>
<reference evidence="7 8" key="2">
    <citation type="journal article" date="2017" name="Nature">
        <title>The Apostasia genome and the evolution of orchids.</title>
        <authorList>
            <person name="Zhang G.Q."/>
            <person name="Liu K.W."/>
            <person name="Li Z."/>
            <person name="Lohaus R."/>
            <person name="Hsiao Y.Y."/>
            <person name="Niu S.C."/>
            <person name="Wang J.Y."/>
            <person name="Lin Y.C."/>
            <person name="Xu Q."/>
            <person name="Chen L.J."/>
            <person name="Yoshida K."/>
            <person name="Fujiwara S."/>
            <person name="Wang Z.W."/>
            <person name="Zhang Y.Q."/>
            <person name="Mitsuda N."/>
            <person name="Wang M."/>
            <person name="Liu G.H."/>
            <person name="Pecoraro L."/>
            <person name="Huang H.X."/>
            <person name="Xiao X.J."/>
            <person name="Lin M."/>
            <person name="Wu X.Y."/>
            <person name="Wu W.L."/>
            <person name="Chen Y.Y."/>
            <person name="Chang S.B."/>
            <person name="Sakamoto S."/>
            <person name="Ohme-Takagi M."/>
            <person name="Yagi M."/>
            <person name="Zeng S.J."/>
            <person name="Shen C.Y."/>
            <person name="Yeh C.M."/>
            <person name="Luo Y.B."/>
            <person name="Tsai W.C."/>
            <person name="Van de Peer Y."/>
            <person name="Liu Z.J."/>
        </authorList>
    </citation>
    <scope>NUCLEOTIDE SEQUENCE [LARGE SCALE GENOMIC DNA]</scope>
    <source>
        <tissue evidence="7">The whole plant</tissue>
    </source>
</reference>
<dbReference type="AlphaFoldDB" id="A0A2I0W7J6"/>
<keyword evidence="1" id="KW-0479">Metal-binding</keyword>
<evidence type="ECO:0000256" key="2">
    <source>
        <dbReference type="ARBA" id="ARBA00022771"/>
    </source>
</evidence>
<dbReference type="Pfam" id="PF00628">
    <property type="entry name" value="PHD"/>
    <property type="match status" value="3"/>
</dbReference>
<name>A0A2I0W7J6_9ASPA</name>
<keyword evidence="3" id="KW-0862">Zinc</keyword>
<dbReference type="SUPFAM" id="SSF57903">
    <property type="entry name" value="FYVE/PHD zinc finger"/>
    <property type="match status" value="4"/>
</dbReference>
<evidence type="ECO:0000256" key="1">
    <source>
        <dbReference type="ARBA" id="ARBA00022723"/>
    </source>
</evidence>
<keyword evidence="8" id="KW-1185">Reference proteome</keyword>
<dbReference type="InterPro" id="IPR013083">
    <property type="entry name" value="Znf_RING/FYVE/PHD"/>
</dbReference>
<reference evidence="7 8" key="1">
    <citation type="journal article" date="2016" name="Sci. Rep.">
        <title>The Dendrobium catenatum Lindl. genome sequence provides insights into polysaccharide synthase, floral development and adaptive evolution.</title>
        <authorList>
            <person name="Zhang G.Q."/>
            <person name="Xu Q."/>
            <person name="Bian C."/>
            <person name="Tsai W.C."/>
            <person name="Yeh C.M."/>
            <person name="Liu K.W."/>
            <person name="Yoshida K."/>
            <person name="Zhang L.S."/>
            <person name="Chang S.B."/>
            <person name="Chen F."/>
            <person name="Shi Y."/>
            <person name="Su Y.Y."/>
            <person name="Zhang Y.Q."/>
            <person name="Chen L.J."/>
            <person name="Yin Y."/>
            <person name="Lin M."/>
            <person name="Huang H."/>
            <person name="Deng H."/>
            <person name="Wang Z.W."/>
            <person name="Zhu S.L."/>
            <person name="Zhao X."/>
            <person name="Deng C."/>
            <person name="Niu S.C."/>
            <person name="Huang J."/>
            <person name="Wang M."/>
            <person name="Liu G.H."/>
            <person name="Yang H.J."/>
            <person name="Xiao X.J."/>
            <person name="Hsiao Y.Y."/>
            <person name="Wu W.L."/>
            <person name="Chen Y.Y."/>
            <person name="Mitsuda N."/>
            <person name="Ohme-Takagi M."/>
            <person name="Luo Y.B."/>
            <person name="Van de Peer Y."/>
            <person name="Liu Z.J."/>
        </authorList>
    </citation>
    <scope>NUCLEOTIDE SEQUENCE [LARGE SCALE GENOMIC DNA]</scope>
    <source>
        <tissue evidence="7">The whole plant</tissue>
    </source>
</reference>
<dbReference type="PANTHER" id="PTHR47162">
    <property type="entry name" value="OS02G0192300 PROTEIN"/>
    <property type="match status" value="1"/>
</dbReference>
<dbReference type="PANTHER" id="PTHR47162:SF9">
    <property type="entry name" value="PHD FINGER PROTEIN EHD3-LIKE"/>
    <property type="match status" value="1"/>
</dbReference>
<evidence type="ECO:0000259" key="6">
    <source>
        <dbReference type="PROSITE" id="PS50016"/>
    </source>
</evidence>
<dbReference type="InterPro" id="IPR011011">
    <property type="entry name" value="Znf_FYVE_PHD"/>
</dbReference>
<feature type="domain" description="PHD-type" evidence="6">
    <location>
        <begin position="589"/>
        <end position="647"/>
    </location>
</feature>
<dbReference type="Gene3D" id="2.30.30.1150">
    <property type="match status" value="2"/>
</dbReference>
<dbReference type="Proteomes" id="UP000233837">
    <property type="component" value="Unassembled WGS sequence"/>
</dbReference>
<dbReference type="STRING" id="906689.A0A2I0W7J6"/>
<dbReference type="EMBL" id="KZ502877">
    <property type="protein sequence ID" value="PKU71633.1"/>
    <property type="molecule type" value="Genomic_DNA"/>
</dbReference>
<dbReference type="SMART" id="SM00249">
    <property type="entry name" value="PHD"/>
    <property type="match status" value="4"/>
</dbReference>
<dbReference type="GO" id="GO:0008270">
    <property type="term" value="F:zinc ion binding"/>
    <property type="evidence" value="ECO:0007669"/>
    <property type="project" value="UniProtKB-KW"/>
</dbReference>
<evidence type="ECO:0000256" key="4">
    <source>
        <dbReference type="PROSITE-ProRule" id="PRU00146"/>
    </source>
</evidence>
<gene>
    <name evidence="7" type="primary">MBD9</name>
    <name evidence="7" type="ORF">MA16_Dca004475</name>
</gene>
<dbReference type="PROSITE" id="PS50016">
    <property type="entry name" value="ZF_PHD_2"/>
    <property type="match status" value="3"/>
</dbReference>
<evidence type="ECO:0000256" key="5">
    <source>
        <dbReference type="SAM" id="MobiDB-lite"/>
    </source>
</evidence>
<dbReference type="InterPro" id="IPR019787">
    <property type="entry name" value="Znf_PHD-finger"/>
</dbReference>
<dbReference type="Gene3D" id="3.30.40.10">
    <property type="entry name" value="Zinc/RING finger domain, C3HC4 (zinc finger)"/>
    <property type="match status" value="1"/>
</dbReference>
<organism evidence="7 8">
    <name type="scientific">Dendrobium catenatum</name>
    <dbReference type="NCBI Taxonomy" id="906689"/>
    <lineage>
        <taxon>Eukaryota</taxon>
        <taxon>Viridiplantae</taxon>
        <taxon>Streptophyta</taxon>
        <taxon>Embryophyta</taxon>
        <taxon>Tracheophyta</taxon>
        <taxon>Spermatophyta</taxon>
        <taxon>Magnoliopsida</taxon>
        <taxon>Liliopsida</taxon>
        <taxon>Asparagales</taxon>
        <taxon>Orchidaceae</taxon>
        <taxon>Epidendroideae</taxon>
        <taxon>Malaxideae</taxon>
        <taxon>Dendrobiinae</taxon>
        <taxon>Dendrobium</taxon>
    </lineage>
</organism>
<dbReference type="InterPro" id="IPR001965">
    <property type="entry name" value="Znf_PHD"/>
</dbReference>
<feature type="domain" description="PHD-type" evidence="6">
    <location>
        <begin position="323"/>
        <end position="373"/>
    </location>
</feature>